<dbReference type="AlphaFoldDB" id="A0A561R2F0"/>
<keyword evidence="3" id="KW-1185">Reference proteome</keyword>
<evidence type="ECO:0000313" key="2">
    <source>
        <dbReference type="EMBL" id="TWF56795.1"/>
    </source>
</evidence>
<accession>A0A561R2F0</accession>
<evidence type="ECO:0000313" key="3">
    <source>
        <dbReference type="Proteomes" id="UP000320653"/>
    </source>
</evidence>
<sequence length="103" mass="10121">MKIIAIAAAFALTVAAASQASAGSLINIGGGSSSLISVSPQVSVLNNSNTSVLSGLLSGNKILNGNSILSGNNNNGLLGLGILSGNNNDNSSYGGKTRRCGCR</sequence>
<reference evidence="2 3" key="1">
    <citation type="submission" date="2019-06" db="EMBL/GenBank/DDBJ databases">
        <title>Sorghum-associated microbial communities from plants grown in Nebraska, USA.</title>
        <authorList>
            <person name="Schachtman D."/>
        </authorList>
    </citation>
    <scope>NUCLEOTIDE SEQUENCE [LARGE SCALE GENOMIC DNA]</scope>
    <source>
        <strain evidence="2 3">1225</strain>
    </source>
</reference>
<dbReference type="EMBL" id="VIWP01000002">
    <property type="protein sequence ID" value="TWF56795.1"/>
    <property type="molecule type" value="Genomic_DNA"/>
</dbReference>
<protein>
    <submittedName>
        <fullName evidence="2">Uncharacterized protein</fullName>
    </submittedName>
</protein>
<keyword evidence="1" id="KW-0732">Signal</keyword>
<feature type="signal peptide" evidence="1">
    <location>
        <begin position="1"/>
        <end position="22"/>
    </location>
</feature>
<gene>
    <name evidence="2" type="ORF">FHW37_102434</name>
</gene>
<evidence type="ECO:0000256" key="1">
    <source>
        <dbReference type="SAM" id="SignalP"/>
    </source>
</evidence>
<name>A0A561R2F0_9HYPH</name>
<feature type="chain" id="PRO_5022119610" evidence="1">
    <location>
        <begin position="23"/>
        <end position="103"/>
    </location>
</feature>
<dbReference type="Proteomes" id="UP000320653">
    <property type="component" value="Unassembled WGS sequence"/>
</dbReference>
<comment type="caution">
    <text evidence="2">The sequence shown here is derived from an EMBL/GenBank/DDBJ whole genome shotgun (WGS) entry which is preliminary data.</text>
</comment>
<dbReference type="RefSeq" id="WP_145634681.1">
    <property type="nucleotide sequence ID" value="NZ_VIWP01000002.1"/>
</dbReference>
<organism evidence="2 3">
    <name type="scientific">Neorhizobium alkalisoli</name>
    <dbReference type="NCBI Taxonomy" id="528178"/>
    <lineage>
        <taxon>Bacteria</taxon>
        <taxon>Pseudomonadati</taxon>
        <taxon>Pseudomonadota</taxon>
        <taxon>Alphaproteobacteria</taxon>
        <taxon>Hyphomicrobiales</taxon>
        <taxon>Rhizobiaceae</taxon>
        <taxon>Rhizobium/Agrobacterium group</taxon>
        <taxon>Neorhizobium</taxon>
    </lineage>
</organism>
<proteinExistence type="predicted"/>